<feature type="modified residue" description="4-aspartylphosphate" evidence="2">
    <location>
        <position position="310"/>
    </location>
</feature>
<dbReference type="Gene3D" id="3.40.50.2300">
    <property type="match status" value="1"/>
</dbReference>
<dbReference type="InterPro" id="IPR001789">
    <property type="entry name" value="Sig_transdc_resp-reg_receiver"/>
</dbReference>
<proteinExistence type="predicted"/>
<dbReference type="EMBL" id="CP002198">
    <property type="protein sequence ID" value="ADN14014.1"/>
    <property type="molecule type" value="Genomic_DNA"/>
</dbReference>
<dbReference type="PANTHER" id="PTHR44591:SF23">
    <property type="entry name" value="CHEY SUBFAMILY"/>
    <property type="match status" value="1"/>
</dbReference>
<dbReference type="RefSeq" id="WP_013322120.1">
    <property type="nucleotide sequence ID" value="NC_014501.1"/>
</dbReference>
<dbReference type="eggNOG" id="COG0784">
    <property type="taxonomic scope" value="Bacteria"/>
</dbReference>
<accession>E0UBS0</accession>
<name>E0UBS0_GLOV7</name>
<dbReference type="Pfam" id="PF00072">
    <property type="entry name" value="Response_reg"/>
    <property type="match status" value="1"/>
</dbReference>
<sequence length="391" mass="44619">MNTITNLNFSFQLEELPKKLLNTAQQVTTGSWRFQLTFNDQGLQHPTWYLTLVQSRVVYSGIERLSWSNFFTLLKRFLPPLRTAQAQKQILQLIEESSPEEQEQIGTIIKKMQKAGIITHEQVIHAIHHQLLSDFDLFLFNCSGVAEFIPEPELVFQAQLPGFKLEELISRGKQRQTEWEIIKTRIPTMQCTPILIPAAMAQANLTEAQKQQVQQLVTSGKTLEEIAQKMANDPLEIAKVFLKLVSNGMVCLELLPTANPEIFIVDDSPLIIKQFKNLVSSWGYRVLTCQNPLVAVEQLLRCKASMIFVDINMPGLSGFDLIKQIRRQSELASIPLVLLTAENSMTNQWRAQWANCQFLAKPRSREEITQFKNDLKKLLPNLSNATDETEV</sequence>
<dbReference type="CDD" id="cd00156">
    <property type="entry name" value="REC"/>
    <property type="match status" value="1"/>
</dbReference>
<protein>
    <submittedName>
        <fullName evidence="4">Response regulator receiver and SARP domain protein</fullName>
    </submittedName>
</protein>
<dbReference type="STRING" id="497965.Cyan7822_2032"/>
<dbReference type="KEGG" id="cyj:Cyan7822_2032"/>
<dbReference type="InterPro" id="IPR050595">
    <property type="entry name" value="Bact_response_regulator"/>
</dbReference>
<feature type="domain" description="Response regulatory" evidence="3">
    <location>
        <begin position="261"/>
        <end position="376"/>
    </location>
</feature>
<reference evidence="5" key="1">
    <citation type="journal article" date="2011" name="MBio">
        <title>Novel metabolic attributes of the genus Cyanothece, comprising a group of unicellular nitrogen-fixing Cyanobacteria.</title>
        <authorList>
            <person name="Bandyopadhyay A."/>
            <person name="Elvitigala T."/>
            <person name="Welsh E."/>
            <person name="Stockel J."/>
            <person name="Liberton M."/>
            <person name="Min H."/>
            <person name="Sherman L.A."/>
            <person name="Pakrasi H.B."/>
        </authorList>
    </citation>
    <scope>NUCLEOTIDE SEQUENCE [LARGE SCALE GENOMIC DNA]</scope>
    <source>
        <strain evidence="5">PCC 7822</strain>
    </source>
</reference>
<evidence type="ECO:0000256" key="1">
    <source>
        <dbReference type="ARBA" id="ARBA00022553"/>
    </source>
</evidence>
<dbReference type="PROSITE" id="PS50110">
    <property type="entry name" value="RESPONSE_REGULATORY"/>
    <property type="match status" value="1"/>
</dbReference>
<evidence type="ECO:0000313" key="5">
    <source>
        <dbReference type="Proteomes" id="UP000008206"/>
    </source>
</evidence>
<dbReference type="OrthoDB" id="572194at2"/>
<dbReference type="GO" id="GO:0000160">
    <property type="term" value="P:phosphorelay signal transduction system"/>
    <property type="evidence" value="ECO:0007669"/>
    <property type="project" value="InterPro"/>
</dbReference>
<dbReference type="SUPFAM" id="SSF52172">
    <property type="entry name" value="CheY-like"/>
    <property type="match status" value="1"/>
</dbReference>
<evidence type="ECO:0000259" key="3">
    <source>
        <dbReference type="PROSITE" id="PS50110"/>
    </source>
</evidence>
<evidence type="ECO:0000256" key="2">
    <source>
        <dbReference type="PROSITE-ProRule" id="PRU00169"/>
    </source>
</evidence>
<organism evidence="4 5">
    <name type="scientific">Gloeothece verrucosa (strain PCC 7822)</name>
    <name type="common">Cyanothece sp. (strain PCC 7822)</name>
    <dbReference type="NCBI Taxonomy" id="497965"/>
    <lineage>
        <taxon>Bacteria</taxon>
        <taxon>Bacillati</taxon>
        <taxon>Cyanobacteriota</taxon>
        <taxon>Cyanophyceae</taxon>
        <taxon>Oscillatoriophycideae</taxon>
        <taxon>Chroococcales</taxon>
        <taxon>Aphanothecaceae</taxon>
        <taxon>Gloeothece</taxon>
        <taxon>Gloeothece verrucosa</taxon>
    </lineage>
</organism>
<keyword evidence="1 2" id="KW-0597">Phosphoprotein</keyword>
<dbReference type="HOGENOM" id="CLU_699915_0_0_3"/>
<keyword evidence="5" id="KW-1185">Reference proteome</keyword>
<dbReference type="PANTHER" id="PTHR44591">
    <property type="entry name" value="STRESS RESPONSE REGULATOR PROTEIN 1"/>
    <property type="match status" value="1"/>
</dbReference>
<dbReference type="Proteomes" id="UP000008206">
    <property type="component" value="Chromosome"/>
</dbReference>
<dbReference type="InterPro" id="IPR011006">
    <property type="entry name" value="CheY-like_superfamily"/>
</dbReference>
<dbReference type="SMART" id="SM00448">
    <property type="entry name" value="REC"/>
    <property type="match status" value="1"/>
</dbReference>
<gene>
    <name evidence="4" type="ordered locus">Cyan7822_2032</name>
</gene>
<dbReference type="AlphaFoldDB" id="E0UBS0"/>
<evidence type="ECO:0000313" key="4">
    <source>
        <dbReference type="EMBL" id="ADN14014.1"/>
    </source>
</evidence>